<keyword evidence="1" id="KW-1133">Transmembrane helix</keyword>
<feature type="transmembrane region" description="Helical" evidence="1">
    <location>
        <begin position="91"/>
        <end position="109"/>
    </location>
</feature>
<name>A0A370PFW9_ASPPH</name>
<evidence type="ECO:0000313" key="2">
    <source>
        <dbReference type="EMBL" id="RDK41096.1"/>
    </source>
</evidence>
<keyword evidence="1" id="KW-0812">Transmembrane</keyword>
<dbReference type="EMBL" id="KZ851856">
    <property type="protein sequence ID" value="RDK41096.1"/>
    <property type="molecule type" value="Genomic_DNA"/>
</dbReference>
<sequence>MRAIQILDGSVPLTRTINFLHISYFNLITIAEIYSSVLLIRFLRKTYRTALISTEVRLSGLCLVGIVRAATYPFQLIKQYAVNIPNQIDRFVYSLECLFPVLLIINIIIPKDRGASKLYKIILISSRDVQHARRSLPSPPDSWSSVAPVPDEQCTKDITTPELTDLTVSCQCHDTQPRQ</sequence>
<feature type="transmembrane region" description="Helical" evidence="1">
    <location>
        <begin position="50"/>
        <end position="71"/>
    </location>
</feature>
<dbReference type="AlphaFoldDB" id="A0A370PFW9"/>
<accession>A0A370PFW9</accession>
<gene>
    <name evidence="2" type="ORF">M752DRAFT_284589</name>
</gene>
<organism evidence="2 3">
    <name type="scientific">Aspergillus phoenicis ATCC 13157</name>
    <dbReference type="NCBI Taxonomy" id="1353007"/>
    <lineage>
        <taxon>Eukaryota</taxon>
        <taxon>Fungi</taxon>
        <taxon>Dikarya</taxon>
        <taxon>Ascomycota</taxon>
        <taxon>Pezizomycotina</taxon>
        <taxon>Eurotiomycetes</taxon>
        <taxon>Eurotiomycetidae</taxon>
        <taxon>Eurotiales</taxon>
        <taxon>Aspergillaceae</taxon>
        <taxon>Aspergillus</taxon>
    </lineage>
</organism>
<feature type="transmembrane region" description="Helical" evidence="1">
    <location>
        <begin position="22"/>
        <end position="43"/>
    </location>
</feature>
<reference evidence="2 3" key="1">
    <citation type="submission" date="2018-07" db="EMBL/GenBank/DDBJ databases">
        <title>Section-level genome sequencing of Aspergillus section Nigri to investigate inter- and intra-species variation.</title>
        <authorList>
            <consortium name="DOE Joint Genome Institute"/>
            <person name="Vesth T.C."/>
            <person name="Nybo J.L."/>
            <person name="Theobald S."/>
            <person name="Frisvad J.C."/>
            <person name="Larsen T.O."/>
            <person name="Nielsen K.F."/>
            <person name="Hoof J.B."/>
            <person name="Brandl J."/>
            <person name="Salamov A."/>
            <person name="Riley R."/>
            <person name="Gladden J.M."/>
            <person name="Phatale P."/>
            <person name="Nielsen M.T."/>
            <person name="Lyhne E.K."/>
            <person name="Kogle M.E."/>
            <person name="Strasser K."/>
            <person name="McDonnell E."/>
            <person name="Barry K."/>
            <person name="Clum A."/>
            <person name="Chen C."/>
            <person name="Nolan M."/>
            <person name="Sandor L."/>
            <person name="Kuo A."/>
            <person name="Lipzen A."/>
            <person name="Hainaut M."/>
            <person name="Drula E."/>
            <person name="Tsang A."/>
            <person name="Magnuson J.K."/>
            <person name="Henrissat B."/>
            <person name="Wiebenga A."/>
            <person name="Simmons B.A."/>
            <person name="Makela M.R."/>
            <person name="De vries R.P."/>
            <person name="Grigoriev I.V."/>
            <person name="Mortensen U.H."/>
            <person name="Baker S.E."/>
            <person name="Andersen M.R."/>
        </authorList>
    </citation>
    <scope>NUCLEOTIDE SEQUENCE [LARGE SCALE GENOMIC DNA]</scope>
    <source>
        <strain evidence="2 3">ATCC 13157</strain>
    </source>
</reference>
<evidence type="ECO:0000313" key="3">
    <source>
        <dbReference type="Proteomes" id="UP000254937"/>
    </source>
</evidence>
<proteinExistence type="predicted"/>
<protein>
    <submittedName>
        <fullName evidence="2">Uncharacterized protein</fullName>
    </submittedName>
</protein>
<evidence type="ECO:0000256" key="1">
    <source>
        <dbReference type="SAM" id="Phobius"/>
    </source>
</evidence>
<keyword evidence="3" id="KW-1185">Reference proteome</keyword>
<dbReference type="Proteomes" id="UP000254937">
    <property type="component" value="Unassembled WGS sequence"/>
</dbReference>
<keyword evidence="1" id="KW-0472">Membrane</keyword>